<feature type="compositionally biased region" description="Low complexity" evidence="1">
    <location>
        <begin position="522"/>
        <end position="540"/>
    </location>
</feature>
<feature type="region of interest" description="Disordered" evidence="1">
    <location>
        <begin position="500"/>
        <end position="553"/>
    </location>
</feature>
<dbReference type="EMBL" id="BQNB010012418">
    <property type="protein sequence ID" value="GJT03325.1"/>
    <property type="molecule type" value="Genomic_DNA"/>
</dbReference>
<comment type="caution">
    <text evidence="2">The sequence shown here is derived from an EMBL/GenBank/DDBJ whole genome shotgun (WGS) entry which is preliminary data.</text>
</comment>
<gene>
    <name evidence="2" type="ORF">Tco_0824494</name>
</gene>
<feature type="region of interest" description="Disordered" evidence="1">
    <location>
        <begin position="393"/>
        <end position="436"/>
    </location>
</feature>
<accession>A0ABQ5AKW7</accession>
<feature type="compositionally biased region" description="Polar residues" evidence="1">
    <location>
        <begin position="357"/>
        <end position="367"/>
    </location>
</feature>
<evidence type="ECO:0000256" key="1">
    <source>
        <dbReference type="SAM" id="MobiDB-lite"/>
    </source>
</evidence>
<dbReference type="CDD" id="cd09272">
    <property type="entry name" value="RNase_HI_RT_Ty1"/>
    <property type="match status" value="1"/>
</dbReference>
<feature type="compositionally biased region" description="Basic and acidic residues" evidence="1">
    <location>
        <begin position="501"/>
        <end position="511"/>
    </location>
</feature>
<evidence type="ECO:0000313" key="3">
    <source>
        <dbReference type="Proteomes" id="UP001151760"/>
    </source>
</evidence>
<evidence type="ECO:0000313" key="2">
    <source>
        <dbReference type="EMBL" id="GJT03325.1"/>
    </source>
</evidence>
<organism evidence="2 3">
    <name type="scientific">Tanacetum coccineum</name>
    <dbReference type="NCBI Taxonomy" id="301880"/>
    <lineage>
        <taxon>Eukaryota</taxon>
        <taxon>Viridiplantae</taxon>
        <taxon>Streptophyta</taxon>
        <taxon>Embryophyta</taxon>
        <taxon>Tracheophyta</taxon>
        <taxon>Spermatophyta</taxon>
        <taxon>Magnoliopsida</taxon>
        <taxon>eudicotyledons</taxon>
        <taxon>Gunneridae</taxon>
        <taxon>Pentapetalae</taxon>
        <taxon>asterids</taxon>
        <taxon>campanulids</taxon>
        <taxon>Asterales</taxon>
        <taxon>Asteraceae</taxon>
        <taxon>Asteroideae</taxon>
        <taxon>Anthemideae</taxon>
        <taxon>Anthemidinae</taxon>
        <taxon>Tanacetum</taxon>
    </lineage>
</organism>
<feature type="compositionally biased region" description="Polar residues" evidence="1">
    <location>
        <begin position="541"/>
        <end position="551"/>
    </location>
</feature>
<keyword evidence="3" id="KW-1185">Reference proteome</keyword>
<proteinExistence type="predicted"/>
<name>A0ABQ5AKW7_9ASTR</name>
<feature type="compositionally biased region" description="Basic and acidic residues" evidence="1">
    <location>
        <begin position="402"/>
        <end position="418"/>
    </location>
</feature>
<reference evidence="2" key="1">
    <citation type="journal article" date="2022" name="Int. J. Mol. Sci.">
        <title>Draft Genome of Tanacetum Coccineum: Genomic Comparison of Closely Related Tanacetum-Family Plants.</title>
        <authorList>
            <person name="Yamashiro T."/>
            <person name="Shiraishi A."/>
            <person name="Nakayama K."/>
            <person name="Satake H."/>
        </authorList>
    </citation>
    <scope>NUCLEOTIDE SEQUENCE</scope>
</reference>
<feature type="compositionally biased region" description="Basic residues" evidence="1">
    <location>
        <begin position="512"/>
        <end position="521"/>
    </location>
</feature>
<feature type="compositionally biased region" description="Basic and acidic residues" evidence="1">
    <location>
        <begin position="426"/>
        <end position="436"/>
    </location>
</feature>
<feature type="region of interest" description="Disordered" evidence="1">
    <location>
        <begin position="325"/>
        <end position="372"/>
    </location>
</feature>
<sequence length="830" mass="96764">MDFGTTRIPKITVTQKCSIAIFAIDITFTYNRHINIRYHFIKEHVEKGTIELYFVGTEYQLADLFTKALPREKFEYLVHRIGMRCMSPTELDRLAKLSSCKVPDTKDTIKFKLDTQVITYTVDMFRDTLHLPVETPDNPFVAPVNSKVIESIMQRVGYQGVVDKVSSFYTKFLAQPWHTMFKVFNHCMTTRTSWHDQTKINILQLFHVVVNYTHVDYAALLWWDFINCVFQKKDVIQYSRFTKLIITYLMKKFPFIPQRIDEEYHSIKDDIPLVSVYTTGNVQVRGMLISNEFLTDEIRGTDDYTKYEMVFVKVVVLMNQPQPVVSTQGMHRSTPKAHRIPTLTSASPQGKKRKQSAGETSSPSKSLKVTIKQKHVVEGEKHEESYAHKFAASMLHDDVDDSNNRIEPRSHEENPEHVDDNDENEEEHKDEKKDDEMGIVADTVIQERDAFQSENNVIQVYHTTTTSTDTISSAYLQQQLYLKMKSNLQDQDNDPALWDVLKQDDAPPKGEKRVKRHKTSKSSKFARGSSSKRSAKESTSYVTKQQHQQQEWDAWEEETVIDEDEVIPKDETPKLIIEFQNVDKCIQTIFDRARMEATLNNMLSNQFRNAEKYAYHLKQATNFIENRIVWESRQEDIRRSIPKSLNGNTMEKKYIRSLHKIRAEPFTEADLEEKMNRWVRKEFKNFNEDIRIAKVVRITADQLYGLDFMEQIIVMRENDKPDSFSEADFKYLNKIDIEDFISAGTIGIESYQIMVNLTAPTLTFPGIEAHESYSIVDKPNTSLIYLNNKDEKRVMYLVEFVRFCDAALERVLNEVKLRIFQISSGRNHLG</sequence>
<protein>
    <submittedName>
        <fullName evidence="2">Uncharacterized protein</fullName>
    </submittedName>
</protein>
<reference evidence="2" key="2">
    <citation type="submission" date="2022-01" db="EMBL/GenBank/DDBJ databases">
        <authorList>
            <person name="Yamashiro T."/>
            <person name="Shiraishi A."/>
            <person name="Satake H."/>
            <person name="Nakayama K."/>
        </authorList>
    </citation>
    <scope>NUCLEOTIDE SEQUENCE</scope>
</reference>
<dbReference type="Proteomes" id="UP001151760">
    <property type="component" value="Unassembled WGS sequence"/>
</dbReference>